<dbReference type="PIRSF" id="PIRSF005496">
    <property type="entry name" value="ATP_hel_hrpB"/>
    <property type="match status" value="1"/>
</dbReference>
<dbReference type="CDD" id="cd17990">
    <property type="entry name" value="DEXHc_HrpB"/>
    <property type="match status" value="1"/>
</dbReference>
<dbReference type="SUPFAM" id="SSF52540">
    <property type="entry name" value="P-loop containing nucleoside triphosphate hydrolases"/>
    <property type="match status" value="1"/>
</dbReference>
<dbReference type="InterPro" id="IPR013689">
    <property type="entry name" value="RNA_helicase_ATP-dep_HrpB_C"/>
</dbReference>
<organism evidence="8 9">
    <name type="scientific">Rhodoplanes tepidamans</name>
    <name type="common">Rhodoplanes cryptolactis</name>
    <dbReference type="NCBI Taxonomy" id="200616"/>
    <lineage>
        <taxon>Bacteria</taxon>
        <taxon>Pseudomonadati</taxon>
        <taxon>Pseudomonadota</taxon>
        <taxon>Alphaproteobacteria</taxon>
        <taxon>Hyphomicrobiales</taxon>
        <taxon>Nitrobacteraceae</taxon>
        <taxon>Rhodoplanes</taxon>
    </lineage>
</organism>
<evidence type="ECO:0000256" key="1">
    <source>
        <dbReference type="ARBA" id="ARBA00022741"/>
    </source>
</evidence>
<dbReference type="NCBIfam" id="TIGR01970">
    <property type="entry name" value="DEAH_box_HrpB"/>
    <property type="match status" value="1"/>
</dbReference>
<name>A0ABT5JIQ4_RHOTP</name>
<dbReference type="Gene3D" id="3.40.50.300">
    <property type="entry name" value="P-loop containing nucleotide triphosphate hydrolases"/>
    <property type="match status" value="2"/>
</dbReference>
<dbReference type="Proteomes" id="UP001165652">
    <property type="component" value="Unassembled WGS sequence"/>
</dbReference>
<dbReference type="PROSITE" id="PS51192">
    <property type="entry name" value="HELICASE_ATP_BIND_1"/>
    <property type="match status" value="1"/>
</dbReference>
<evidence type="ECO:0000256" key="2">
    <source>
        <dbReference type="ARBA" id="ARBA00022801"/>
    </source>
</evidence>
<dbReference type="SMART" id="SM00487">
    <property type="entry name" value="DEXDc"/>
    <property type="match status" value="1"/>
</dbReference>
<dbReference type="Pfam" id="PF00270">
    <property type="entry name" value="DEAD"/>
    <property type="match status" value="1"/>
</dbReference>
<protein>
    <submittedName>
        <fullName evidence="8">ATP-dependent helicase HrpB</fullName>
    </submittedName>
</protein>
<keyword evidence="2" id="KW-0378">Hydrolase</keyword>
<dbReference type="PROSITE" id="PS51194">
    <property type="entry name" value="HELICASE_CTER"/>
    <property type="match status" value="1"/>
</dbReference>
<dbReference type="RefSeq" id="WP_272780209.1">
    <property type="nucleotide sequence ID" value="NZ_JAQQLI010000070.1"/>
</dbReference>
<evidence type="ECO:0000259" key="7">
    <source>
        <dbReference type="PROSITE" id="PS51194"/>
    </source>
</evidence>
<proteinExistence type="predicted"/>
<dbReference type="CDD" id="cd18791">
    <property type="entry name" value="SF2_C_RHA"/>
    <property type="match status" value="1"/>
</dbReference>
<keyword evidence="9" id="KW-1185">Reference proteome</keyword>
<reference evidence="8" key="2">
    <citation type="submission" date="2023-02" db="EMBL/GenBank/DDBJ databases">
        <authorList>
            <person name="Rayyan A."/>
            <person name="Meyer T."/>
            <person name="Kyndt J.A."/>
        </authorList>
    </citation>
    <scope>NUCLEOTIDE SEQUENCE</scope>
    <source>
        <strain evidence="8">DSM 9987</strain>
    </source>
</reference>
<dbReference type="InterPro" id="IPR007502">
    <property type="entry name" value="Helicase-assoc_dom"/>
</dbReference>
<dbReference type="InterPro" id="IPR001650">
    <property type="entry name" value="Helicase_C-like"/>
</dbReference>
<dbReference type="EMBL" id="JAQQLI010000070">
    <property type="protein sequence ID" value="MDC7789383.1"/>
    <property type="molecule type" value="Genomic_DNA"/>
</dbReference>
<evidence type="ECO:0000256" key="4">
    <source>
        <dbReference type="ARBA" id="ARBA00022840"/>
    </source>
</evidence>
<comment type="caution">
    <text evidence="8">The sequence shown here is derived from an EMBL/GenBank/DDBJ whole genome shotgun (WGS) entry which is preliminary data.</text>
</comment>
<evidence type="ECO:0000256" key="5">
    <source>
        <dbReference type="SAM" id="MobiDB-lite"/>
    </source>
</evidence>
<reference evidence="8" key="1">
    <citation type="journal article" date="2023" name="Microbiol Resour">
        <title>Genome Sequences of Rhodoplanes serenus and Two Thermotolerant Strains, Rhodoplanes tepidamans and 'Rhodoplanes cryptolactis,' Further Refine the Genus.</title>
        <authorList>
            <person name="Rayyan A.A."/>
            <person name="Kyndt J.A."/>
        </authorList>
    </citation>
    <scope>NUCLEOTIDE SEQUENCE</scope>
    <source>
        <strain evidence="8">DSM 9987</strain>
    </source>
</reference>
<dbReference type="Pfam" id="PF08482">
    <property type="entry name" value="HrpB_C"/>
    <property type="match status" value="1"/>
</dbReference>
<accession>A0ABT5JIQ4</accession>
<dbReference type="InterPro" id="IPR010225">
    <property type="entry name" value="HrpB"/>
</dbReference>
<evidence type="ECO:0000256" key="3">
    <source>
        <dbReference type="ARBA" id="ARBA00022806"/>
    </source>
</evidence>
<dbReference type="Pfam" id="PF00271">
    <property type="entry name" value="Helicase_C"/>
    <property type="match status" value="1"/>
</dbReference>
<dbReference type="GO" id="GO:0004386">
    <property type="term" value="F:helicase activity"/>
    <property type="evidence" value="ECO:0007669"/>
    <property type="project" value="UniProtKB-KW"/>
</dbReference>
<dbReference type="InterPro" id="IPR048333">
    <property type="entry name" value="HA2_WH"/>
</dbReference>
<evidence type="ECO:0000313" key="8">
    <source>
        <dbReference type="EMBL" id="MDC7789383.1"/>
    </source>
</evidence>
<evidence type="ECO:0000313" key="9">
    <source>
        <dbReference type="Proteomes" id="UP001165652"/>
    </source>
</evidence>
<dbReference type="InterPro" id="IPR049614">
    <property type="entry name" value="HrpB_DEXH"/>
</dbReference>
<dbReference type="SMART" id="SM00490">
    <property type="entry name" value="HELICc"/>
    <property type="match status" value="1"/>
</dbReference>
<feature type="domain" description="Helicase C-terminal" evidence="7">
    <location>
        <begin position="208"/>
        <end position="377"/>
    </location>
</feature>
<dbReference type="InterPro" id="IPR011545">
    <property type="entry name" value="DEAD/DEAH_box_helicase_dom"/>
</dbReference>
<feature type="region of interest" description="Disordered" evidence="5">
    <location>
        <begin position="816"/>
        <end position="839"/>
    </location>
</feature>
<dbReference type="InterPro" id="IPR027417">
    <property type="entry name" value="P-loop_NTPase"/>
</dbReference>
<dbReference type="Gene3D" id="1.20.120.1080">
    <property type="match status" value="1"/>
</dbReference>
<feature type="domain" description="Helicase ATP-binding" evidence="6">
    <location>
        <begin position="21"/>
        <end position="185"/>
    </location>
</feature>
<keyword evidence="3 8" id="KW-0347">Helicase</keyword>
<evidence type="ECO:0000259" key="6">
    <source>
        <dbReference type="PROSITE" id="PS51192"/>
    </source>
</evidence>
<dbReference type="InterPro" id="IPR014001">
    <property type="entry name" value="Helicase_ATP-bd"/>
</dbReference>
<gene>
    <name evidence="8" type="primary">hrpB</name>
    <name evidence="8" type="ORF">PQJ73_27190</name>
</gene>
<sequence length="839" mass="89497">MMGDMRFDVPLPIDEALPALTDALARRDAAVLVAPPGAGKTTRVPLVLAAEPWAGGKKILVLEPRRLAARAAAARMATTLGEKVGETVGYRVRFGSKISGRTRIEVVTEGVFTRMILDDPTLDGVAAVLFDEFHERSLDADLGLALARDAQQGLREDLRLLVMSATIDGARIAKSLGDAPVVESRGRAYPVETRHVPRDPGRHLEPQVAEAVLRALRAEPGSLLVFLPGAAEIRRTEALLSEKITDPAVDVVPLYGALDADVQDRAVSPAPPGQRKVVLATSIAETSLTIEGVRVVVDSGLARVPRYEPDLALTRLETVRVSRAAADQRRGRAGRTEPGVCYRLWDERETASLEPFVQPEILAADLTGFVLDLAHWGVSDPGTLLFLDPPPAAALAEAGALLRDLGAIGPDGRITDLGQRLRALPLPPRLSRMVMAAAGLGAAPLAADIAVVLTERGLGGTDPDLRHRVEGLRHDRSRRAEDARRMAGRWAEIATAGRRAGGSLGLPDGARLVGGSDTAAGAVLALAYPDRVAKARGGGTGAVLLANGRGATVDPASALARAPFLAVAELAGSAGNSRVLLAAPIAIEDIEALFADRIVESDEVAFDSGSASLRARWARRLGAVALAERPQKIVPDQSTARKLAEGIGALGLARLPWSAALSQWRDRVNFLRRHEGDEWPDLSDDTLLATIGDWLSPAFVDKTSLGGLGADDLSNALHALLPWNLRRKLDHDAPTHFDAPSGSRLPIEYTDEGPKLAIRVQELFGLDQHPTVAGGRVPLIVELLSPAHRPVQITRDLPAFWRGSYADVRTDLRGRYPKHPWPEDPLAAPATRRAKPKGT</sequence>
<dbReference type="PANTHER" id="PTHR43519:SF1">
    <property type="entry name" value="ATP-DEPENDENT RNA HELICASE HRPB"/>
    <property type="match status" value="1"/>
</dbReference>
<keyword evidence="4" id="KW-0067">ATP-binding</keyword>
<dbReference type="SMART" id="SM00847">
    <property type="entry name" value="HA2"/>
    <property type="match status" value="1"/>
</dbReference>
<keyword evidence="1" id="KW-0547">Nucleotide-binding</keyword>
<dbReference type="PANTHER" id="PTHR43519">
    <property type="entry name" value="ATP-DEPENDENT RNA HELICASE HRPB"/>
    <property type="match status" value="1"/>
</dbReference>
<dbReference type="Pfam" id="PF04408">
    <property type="entry name" value="WHD_HA2"/>
    <property type="match status" value="1"/>
</dbReference>